<keyword evidence="2 3" id="KW-0040">ANK repeat</keyword>
<evidence type="ECO:0000313" key="5">
    <source>
        <dbReference type="EMBL" id="KAK4205082.1"/>
    </source>
</evidence>
<dbReference type="Pfam" id="PF00069">
    <property type="entry name" value="Pkinase"/>
    <property type="match status" value="1"/>
</dbReference>
<sequence length="1085" mass="120164">MSSIPFAGTTGGSYSRYRSSRYTINNTIHQFNETATVLDEVYDMLNSANIPGPAMIPDYGEYIGHGSQFKVQKSTLYWAQDDRMVGKIVAVKHPKFELDPNRPIDLVDGEAHQHLQSIMLEVKALTTPALSRHPNIVRLLSWCMIHTIHFPIGLVMELASKDLEQAISQHNDLPTWQRYLLCYDIASGLDAIHGCKLVHGDLKPSNILIFSRSTRLVAALADFGLSAEELQGGDLGTRLAGTPGWQAPEVEQGRRLTAGELYKADNYSFGLVIWHTMIGCRQGKPPLCPSTTTQESWIEEGIAQSRYISSRRALGCIVKPLLQVLLSVHPSGRPERVGPLFDFGWLGRGRETRFKRFIRPADGIEFPSTFKIPSLLHRKWKWPFEISTLSADSAPDLARQLMIDPENSRPDILFGLFLDGTTDRFTIPQVSSPVQLLLASARQGYPAAMAVVPAVLEYYGQDLPIDVQSFIKRWLHQGVVTGSTGARLRLADLDSDELSSALVTFRHVGGYNLTYLFNFPSNPLHMLCAHGTLLRLREYLQLTPNADLEARAAGGETPLYLACARGSWEIVSEMLDHGADASVICTSLQISCLHWLFSFVGSEQRAVAEGLIARGADINSLALQPIPFYHYPFVLPAGSPLHWAVVLASHQMIATLVDLGADLMVRDGSYPYLFDMRVRDMDVYGGAHLEAYSTPRSKPQGLSALDYATMDYDPFLFEYLKKSRRHVDVNNSDEEGFIALHRLTSSPVRRTLTENRFGFRPFLGSQTSIQDRVERTITAIKALGGGLDRLSTAQCYLGELCAKHVAMSNRNGCYASVTPLMLAVMDAATETVAAFLKAGANPMIENEKGNTALHYLSQRNTQTGDFKEGQCIEIARLLISHGALATHKNKLGNTGLLNAAKVRCFEAIDLLLSHGADIEEVDRSQDQAGLAAGLSFFSHLVPSHPGNSSTEGDHAKTDATISQLLTKHVLNCPDSAKRRLQAVLPQSVAVAIECGADVNQPLVKETRRVRGRKFLTVRWEDHALDVIEETNRRASKLAKDNIISLDRYNEYQQFRDEVTDILKQAGGVKAESCETVLREEDIPCR</sequence>
<protein>
    <recommendedName>
        <fullName evidence="4">Protein kinase domain-containing protein</fullName>
    </recommendedName>
</protein>
<feature type="repeat" description="ANK" evidence="3">
    <location>
        <begin position="636"/>
        <end position="668"/>
    </location>
</feature>
<dbReference type="PANTHER" id="PTHR24198">
    <property type="entry name" value="ANKYRIN REPEAT AND PROTEIN KINASE DOMAIN-CONTAINING PROTEIN"/>
    <property type="match status" value="1"/>
</dbReference>
<dbReference type="SMART" id="SM00220">
    <property type="entry name" value="S_TKc"/>
    <property type="match status" value="1"/>
</dbReference>
<keyword evidence="1" id="KW-0677">Repeat</keyword>
<dbReference type="SMART" id="SM00248">
    <property type="entry name" value="ANK"/>
    <property type="match status" value="7"/>
</dbReference>
<dbReference type="GO" id="GO:0004672">
    <property type="term" value="F:protein kinase activity"/>
    <property type="evidence" value="ECO:0007669"/>
    <property type="project" value="InterPro"/>
</dbReference>
<dbReference type="GO" id="GO:0005524">
    <property type="term" value="F:ATP binding"/>
    <property type="evidence" value="ECO:0007669"/>
    <property type="project" value="InterPro"/>
</dbReference>
<accession>A0AAN6XV07</accession>
<reference evidence="5" key="2">
    <citation type="submission" date="2023-05" db="EMBL/GenBank/DDBJ databases">
        <authorList>
            <consortium name="Lawrence Berkeley National Laboratory"/>
            <person name="Steindorff A."/>
            <person name="Hensen N."/>
            <person name="Bonometti L."/>
            <person name="Westerberg I."/>
            <person name="Brannstrom I.O."/>
            <person name="Guillou S."/>
            <person name="Cros-Aarteil S."/>
            <person name="Calhoun S."/>
            <person name="Haridas S."/>
            <person name="Kuo A."/>
            <person name="Mondo S."/>
            <person name="Pangilinan J."/>
            <person name="Riley R."/>
            <person name="Labutti K."/>
            <person name="Andreopoulos B."/>
            <person name="Lipzen A."/>
            <person name="Chen C."/>
            <person name="Yanf M."/>
            <person name="Daum C."/>
            <person name="Ng V."/>
            <person name="Clum A."/>
            <person name="Ohm R."/>
            <person name="Martin F."/>
            <person name="Silar P."/>
            <person name="Natvig D."/>
            <person name="Lalanne C."/>
            <person name="Gautier V."/>
            <person name="Ament-Velasquez S.L."/>
            <person name="Kruys A."/>
            <person name="Hutchinson M.I."/>
            <person name="Powell A.J."/>
            <person name="Barry K."/>
            <person name="Miller A.N."/>
            <person name="Grigoriev I.V."/>
            <person name="Debuchy R."/>
            <person name="Gladieux P."/>
            <person name="Thoren M.H."/>
            <person name="Johannesson H."/>
        </authorList>
    </citation>
    <scope>NUCLEOTIDE SEQUENCE</scope>
    <source>
        <strain evidence="5">CBS 315.58</strain>
    </source>
</reference>
<dbReference type="InterPro" id="IPR036770">
    <property type="entry name" value="Ankyrin_rpt-contain_sf"/>
</dbReference>
<dbReference type="SUPFAM" id="SSF56112">
    <property type="entry name" value="Protein kinase-like (PK-like)"/>
    <property type="match status" value="1"/>
</dbReference>
<feature type="repeat" description="ANK" evidence="3">
    <location>
        <begin position="554"/>
        <end position="586"/>
    </location>
</feature>
<dbReference type="AlphaFoldDB" id="A0AAN6XV07"/>
<dbReference type="SUPFAM" id="SSF48403">
    <property type="entry name" value="Ankyrin repeat"/>
    <property type="match status" value="1"/>
</dbReference>
<proteinExistence type="predicted"/>
<dbReference type="PROSITE" id="PS00108">
    <property type="entry name" value="PROTEIN_KINASE_ST"/>
    <property type="match status" value="1"/>
</dbReference>
<name>A0AAN6XV07_9PEZI</name>
<feature type="domain" description="Protein kinase" evidence="4">
    <location>
        <begin position="57"/>
        <end position="346"/>
    </location>
</feature>
<dbReference type="PROSITE" id="PS50297">
    <property type="entry name" value="ANK_REP_REGION"/>
    <property type="match status" value="2"/>
</dbReference>
<evidence type="ECO:0000256" key="3">
    <source>
        <dbReference type="PROSITE-ProRule" id="PRU00023"/>
    </source>
</evidence>
<dbReference type="InterPro" id="IPR008271">
    <property type="entry name" value="Ser/Thr_kinase_AS"/>
</dbReference>
<dbReference type="InterPro" id="IPR011009">
    <property type="entry name" value="Kinase-like_dom_sf"/>
</dbReference>
<dbReference type="PRINTS" id="PR01415">
    <property type="entry name" value="ANKYRIN"/>
</dbReference>
<dbReference type="InterPro" id="IPR002110">
    <property type="entry name" value="Ankyrin_rpt"/>
</dbReference>
<feature type="repeat" description="ANK" evidence="3">
    <location>
        <begin position="891"/>
        <end position="923"/>
    </location>
</feature>
<comment type="caution">
    <text evidence="5">The sequence shown here is derived from an EMBL/GenBank/DDBJ whole genome shotgun (WGS) entry which is preliminary data.</text>
</comment>
<evidence type="ECO:0000259" key="4">
    <source>
        <dbReference type="PROSITE" id="PS50011"/>
    </source>
</evidence>
<dbReference type="GO" id="GO:0005737">
    <property type="term" value="C:cytoplasm"/>
    <property type="evidence" value="ECO:0007669"/>
    <property type="project" value="TreeGrafter"/>
</dbReference>
<organism evidence="5 6">
    <name type="scientific">Triangularia verruculosa</name>
    <dbReference type="NCBI Taxonomy" id="2587418"/>
    <lineage>
        <taxon>Eukaryota</taxon>
        <taxon>Fungi</taxon>
        <taxon>Dikarya</taxon>
        <taxon>Ascomycota</taxon>
        <taxon>Pezizomycotina</taxon>
        <taxon>Sordariomycetes</taxon>
        <taxon>Sordariomycetidae</taxon>
        <taxon>Sordariales</taxon>
        <taxon>Podosporaceae</taxon>
        <taxon>Triangularia</taxon>
    </lineage>
</organism>
<dbReference type="InterPro" id="IPR000719">
    <property type="entry name" value="Prot_kinase_dom"/>
</dbReference>
<dbReference type="Pfam" id="PF12796">
    <property type="entry name" value="Ank_2"/>
    <property type="match status" value="1"/>
</dbReference>
<dbReference type="PROSITE" id="PS50088">
    <property type="entry name" value="ANK_REPEAT"/>
    <property type="match status" value="4"/>
</dbReference>
<dbReference type="Proteomes" id="UP001303160">
    <property type="component" value="Unassembled WGS sequence"/>
</dbReference>
<dbReference type="PROSITE" id="PS50011">
    <property type="entry name" value="PROTEIN_KINASE_DOM"/>
    <property type="match status" value="1"/>
</dbReference>
<evidence type="ECO:0000256" key="1">
    <source>
        <dbReference type="ARBA" id="ARBA00022737"/>
    </source>
</evidence>
<gene>
    <name evidence="5" type="ORF">QBC40DRAFT_325683</name>
</gene>
<dbReference type="Gene3D" id="1.25.40.20">
    <property type="entry name" value="Ankyrin repeat-containing domain"/>
    <property type="match status" value="3"/>
</dbReference>
<feature type="repeat" description="ANK" evidence="3">
    <location>
        <begin position="815"/>
        <end position="847"/>
    </location>
</feature>
<dbReference type="Pfam" id="PF00023">
    <property type="entry name" value="Ank"/>
    <property type="match status" value="1"/>
</dbReference>
<dbReference type="PANTHER" id="PTHR24198:SF165">
    <property type="entry name" value="ANKYRIN REPEAT-CONTAINING PROTEIN-RELATED"/>
    <property type="match status" value="1"/>
</dbReference>
<reference evidence="5" key="1">
    <citation type="journal article" date="2023" name="Mol. Phylogenet. Evol.">
        <title>Genome-scale phylogeny and comparative genomics of the fungal order Sordariales.</title>
        <authorList>
            <person name="Hensen N."/>
            <person name="Bonometti L."/>
            <person name="Westerberg I."/>
            <person name="Brannstrom I.O."/>
            <person name="Guillou S."/>
            <person name="Cros-Aarteil S."/>
            <person name="Calhoun S."/>
            <person name="Haridas S."/>
            <person name="Kuo A."/>
            <person name="Mondo S."/>
            <person name="Pangilinan J."/>
            <person name="Riley R."/>
            <person name="LaButti K."/>
            <person name="Andreopoulos B."/>
            <person name="Lipzen A."/>
            <person name="Chen C."/>
            <person name="Yan M."/>
            <person name="Daum C."/>
            <person name="Ng V."/>
            <person name="Clum A."/>
            <person name="Steindorff A."/>
            <person name="Ohm R.A."/>
            <person name="Martin F."/>
            <person name="Silar P."/>
            <person name="Natvig D.O."/>
            <person name="Lalanne C."/>
            <person name="Gautier V."/>
            <person name="Ament-Velasquez S.L."/>
            <person name="Kruys A."/>
            <person name="Hutchinson M.I."/>
            <person name="Powell A.J."/>
            <person name="Barry K."/>
            <person name="Miller A.N."/>
            <person name="Grigoriev I.V."/>
            <person name="Debuchy R."/>
            <person name="Gladieux P."/>
            <person name="Hiltunen Thoren M."/>
            <person name="Johannesson H."/>
        </authorList>
    </citation>
    <scope>NUCLEOTIDE SEQUENCE</scope>
    <source>
        <strain evidence="5">CBS 315.58</strain>
    </source>
</reference>
<dbReference type="Gene3D" id="1.10.510.10">
    <property type="entry name" value="Transferase(Phosphotransferase) domain 1"/>
    <property type="match status" value="1"/>
</dbReference>
<dbReference type="EMBL" id="MU863878">
    <property type="protein sequence ID" value="KAK4205082.1"/>
    <property type="molecule type" value="Genomic_DNA"/>
</dbReference>
<evidence type="ECO:0000256" key="2">
    <source>
        <dbReference type="ARBA" id="ARBA00023043"/>
    </source>
</evidence>
<evidence type="ECO:0000313" key="6">
    <source>
        <dbReference type="Proteomes" id="UP001303160"/>
    </source>
</evidence>
<keyword evidence="6" id="KW-1185">Reference proteome</keyword>